<dbReference type="OrthoDB" id="9808397at2"/>
<dbReference type="InterPro" id="IPR050764">
    <property type="entry name" value="CbbQ/NirQ/NorQ/GpvN"/>
</dbReference>
<dbReference type="InterPro" id="IPR041628">
    <property type="entry name" value="ChlI/MoxR_AAA_lid"/>
</dbReference>
<organism evidence="2 3">
    <name type="scientific">Paenibacillus glacialis</name>
    <dbReference type="NCBI Taxonomy" id="494026"/>
    <lineage>
        <taxon>Bacteria</taxon>
        <taxon>Bacillati</taxon>
        <taxon>Bacillota</taxon>
        <taxon>Bacilli</taxon>
        <taxon>Bacillales</taxon>
        <taxon>Paenibacillaceae</taxon>
        <taxon>Paenibacillus</taxon>
    </lineage>
</organism>
<dbReference type="Gene3D" id="1.10.8.80">
    <property type="entry name" value="Magnesium chelatase subunit I, C-Terminal domain"/>
    <property type="match status" value="1"/>
</dbReference>
<evidence type="ECO:0000259" key="1">
    <source>
        <dbReference type="SMART" id="SM00382"/>
    </source>
</evidence>
<dbReference type="PIRSF" id="PIRSF002849">
    <property type="entry name" value="AAA_ATPase_chaperone_MoxR_prd"/>
    <property type="match status" value="1"/>
</dbReference>
<reference evidence="2 3" key="1">
    <citation type="submission" date="2016-03" db="EMBL/GenBank/DDBJ databases">
        <title>Draft genome sequence of Paenibacillus glacialis DSM 22343.</title>
        <authorList>
            <person name="Shin S.-K."/>
            <person name="Yi H."/>
        </authorList>
    </citation>
    <scope>NUCLEOTIDE SEQUENCE [LARGE SCALE GENOMIC DNA]</scope>
    <source>
        <strain evidence="2 3">DSM 22343</strain>
    </source>
</reference>
<keyword evidence="3" id="KW-1185">Reference proteome</keyword>
<dbReference type="RefSeq" id="WP_068527813.1">
    <property type="nucleotide sequence ID" value="NZ_LVJH01000002.1"/>
</dbReference>
<dbReference type="InterPro" id="IPR011703">
    <property type="entry name" value="ATPase_AAA-3"/>
</dbReference>
<dbReference type="PANTHER" id="PTHR42759">
    <property type="entry name" value="MOXR FAMILY PROTEIN"/>
    <property type="match status" value="1"/>
</dbReference>
<protein>
    <submittedName>
        <fullName evidence="2">AAA family ATPase</fullName>
    </submittedName>
</protein>
<dbReference type="CDD" id="cd00009">
    <property type="entry name" value="AAA"/>
    <property type="match status" value="1"/>
</dbReference>
<name>A0A168NVV1_9BACL</name>
<dbReference type="InterPro" id="IPR027417">
    <property type="entry name" value="P-loop_NTPase"/>
</dbReference>
<dbReference type="Gene3D" id="3.40.50.300">
    <property type="entry name" value="P-loop containing nucleotide triphosphate hydrolases"/>
    <property type="match status" value="1"/>
</dbReference>
<evidence type="ECO:0000313" key="3">
    <source>
        <dbReference type="Proteomes" id="UP000076967"/>
    </source>
</evidence>
<evidence type="ECO:0000313" key="2">
    <source>
        <dbReference type="EMBL" id="OAB46149.1"/>
    </source>
</evidence>
<dbReference type="AlphaFoldDB" id="A0A168NVV1"/>
<dbReference type="InterPro" id="IPR003593">
    <property type="entry name" value="AAA+_ATPase"/>
</dbReference>
<dbReference type="EMBL" id="LVJH01000002">
    <property type="protein sequence ID" value="OAB46149.1"/>
    <property type="molecule type" value="Genomic_DNA"/>
</dbReference>
<dbReference type="Pfam" id="PF07726">
    <property type="entry name" value="AAA_3"/>
    <property type="match status" value="1"/>
</dbReference>
<dbReference type="SMART" id="SM00382">
    <property type="entry name" value="AAA"/>
    <property type="match status" value="1"/>
</dbReference>
<gene>
    <name evidence="2" type="ORF">PGLA_01790</name>
</gene>
<dbReference type="SUPFAM" id="SSF52540">
    <property type="entry name" value="P-loop containing nucleoside triphosphate hydrolases"/>
    <property type="match status" value="1"/>
</dbReference>
<comment type="caution">
    <text evidence="2">The sequence shown here is derived from an EMBL/GenBank/DDBJ whole genome shotgun (WGS) entry which is preliminary data.</text>
</comment>
<proteinExistence type="predicted"/>
<dbReference type="PANTHER" id="PTHR42759:SF1">
    <property type="entry name" value="MAGNESIUM-CHELATASE SUBUNIT CHLD"/>
    <property type="match status" value="1"/>
</dbReference>
<dbReference type="STRING" id="494026.PGLA_01790"/>
<accession>A0A168NVV1</accession>
<dbReference type="GO" id="GO:0005524">
    <property type="term" value="F:ATP binding"/>
    <property type="evidence" value="ECO:0007669"/>
    <property type="project" value="InterPro"/>
</dbReference>
<dbReference type="GO" id="GO:0016887">
    <property type="term" value="F:ATP hydrolysis activity"/>
    <property type="evidence" value="ECO:0007669"/>
    <property type="project" value="InterPro"/>
</dbReference>
<feature type="domain" description="AAA+ ATPase" evidence="1">
    <location>
        <begin position="42"/>
        <end position="186"/>
    </location>
</feature>
<dbReference type="Pfam" id="PF17863">
    <property type="entry name" value="AAA_lid_2"/>
    <property type="match status" value="1"/>
</dbReference>
<dbReference type="Proteomes" id="UP000076967">
    <property type="component" value="Unassembled WGS sequence"/>
</dbReference>
<sequence>MPEVKIQPEAWKETISRVREQIGEVIVGQHEVVEQMLWCIFAGGHALLEGIPGLGKTMLVRTIAESLDLSFSRIQFTPDLMPSDITGTQVLSFGNQGVTGMTFQSGPIFSSIVLADEINRATPKTQSALLEAMQEHTVTIGNDTHHLPQPFFVLATQNPLENEGTYPLPEAQLDRFQLKILVPYPNAEELKEIVRRTTSSHQVVVSKQATALELLEIQRGSREVLVAEEVLDYAVRLMMMTHPEETSAPEGIRKYVRFGSGPRGIQSIISTGKVRAVCQGRMHLSTGDIHAVAIPALRHRIFMNFEGQARGITTDQLIQEIIDTLGGTV</sequence>